<dbReference type="Gene3D" id="3.30.160.60">
    <property type="entry name" value="Classic Zinc Finger"/>
    <property type="match status" value="2"/>
</dbReference>
<dbReference type="FunFam" id="3.30.160.60:FF:001677">
    <property type="entry name" value="Zinc finger protein 2"/>
    <property type="match status" value="1"/>
</dbReference>
<dbReference type="FunCoup" id="A0A287B1I5">
    <property type="interactions" value="9"/>
</dbReference>
<dbReference type="PANTHER" id="PTHR23232:SF158">
    <property type="entry name" value="KRAB DOMAIN-CONTAINING PROTEIN 5"/>
    <property type="match status" value="1"/>
</dbReference>
<dbReference type="SMART" id="SM00349">
    <property type="entry name" value="KRAB"/>
    <property type="match status" value="1"/>
</dbReference>
<dbReference type="GO" id="GO:0008270">
    <property type="term" value="F:zinc ion binding"/>
    <property type="evidence" value="ECO:0007669"/>
    <property type="project" value="UniProtKB-KW"/>
</dbReference>
<dbReference type="GeneTree" id="ENSGT00940000160826"/>
<evidence type="ECO:0000256" key="2">
    <source>
        <dbReference type="ARBA" id="ARBA00022737"/>
    </source>
</evidence>
<feature type="domain" description="C2H2-type" evidence="7">
    <location>
        <begin position="168"/>
        <end position="195"/>
    </location>
</feature>
<evidence type="ECO:0000256" key="5">
    <source>
        <dbReference type="PROSITE-ProRule" id="PRU00042"/>
    </source>
</evidence>
<sequence length="235" mass="27076">MGPHLVKKSLTFKDVAVTFSKDEWKQLVPTQRALYREVMLENYQDFISLGLLLPKADVIFQLKRGDEPWKLEFWEAEERDVPRGLYEPDQKGRLDNQDSTQRQNVSENVKSQETLIDKLRKDVLDPVLGQENPEGTMKENPSGETPREKDLRQVSTPAKNTDSKGRSFKCGICGKTLFNHLSLTRHQRTHTGEKPYDCEECGKAFSYRSCLKKHLMSHSGKSPFECNECGKTFYD</sequence>
<keyword evidence="1" id="KW-0479">Metal-binding</keyword>
<dbReference type="FunFam" id="3.30.160.60:FF:000634">
    <property type="entry name" value="Zinc finger X-chromosomal protein"/>
    <property type="match status" value="1"/>
</dbReference>
<dbReference type="GO" id="GO:0006355">
    <property type="term" value="P:regulation of DNA-templated transcription"/>
    <property type="evidence" value="ECO:0007669"/>
    <property type="project" value="InterPro"/>
</dbReference>
<dbReference type="PROSITE" id="PS50157">
    <property type="entry name" value="ZINC_FINGER_C2H2_2"/>
    <property type="match status" value="2"/>
</dbReference>
<feature type="region of interest" description="Disordered" evidence="6">
    <location>
        <begin position="84"/>
        <end position="165"/>
    </location>
</feature>
<keyword evidence="3 5" id="KW-0863">Zinc-finger</keyword>
<dbReference type="Proteomes" id="UP000008227">
    <property type="component" value="Chromosome 3"/>
</dbReference>
<evidence type="ECO:0000256" key="1">
    <source>
        <dbReference type="ARBA" id="ARBA00022723"/>
    </source>
</evidence>
<name>A0A287B1I5_PIG</name>
<feature type="compositionally biased region" description="Basic and acidic residues" evidence="6">
    <location>
        <begin position="84"/>
        <end position="96"/>
    </location>
</feature>
<evidence type="ECO:0000259" key="7">
    <source>
        <dbReference type="PROSITE" id="PS50157"/>
    </source>
</evidence>
<dbReference type="Pfam" id="PF13465">
    <property type="entry name" value="zf-H2C2_2"/>
    <property type="match status" value="1"/>
</dbReference>
<dbReference type="InterPro" id="IPR013087">
    <property type="entry name" value="Znf_C2H2_type"/>
</dbReference>
<feature type="domain" description="C2H2-type" evidence="7">
    <location>
        <begin position="196"/>
        <end position="223"/>
    </location>
</feature>
<reference evidence="10" key="1">
    <citation type="submission" date="2009-11" db="EMBL/GenBank/DDBJ databases">
        <authorList>
            <consortium name="Porcine genome sequencing project"/>
        </authorList>
    </citation>
    <scope>NUCLEOTIDE SEQUENCE [LARGE SCALE GENOMIC DNA]</scope>
    <source>
        <strain evidence="10">Duroc</strain>
    </source>
</reference>
<reference evidence="9" key="2">
    <citation type="journal article" date="2020" name="Gigascience">
        <title>An improved pig reference genome sequence to enable pig genetics and genomics research.</title>
        <authorList>
            <person name="Warr A."/>
            <person name="Affara N."/>
            <person name="Aken B."/>
            <person name="Beiki H."/>
            <person name="Bickhart D.M."/>
            <person name="Billis K."/>
            <person name="Chow W."/>
            <person name="Eory L."/>
            <person name="Finlayson H.A."/>
            <person name="Flicek P."/>
            <person name="Giron C.G."/>
            <person name="Griffin D.K."/>
            <person name="Hall R."/>
            <person name="Hannum G."/>
            <person name="Hourlier T."/>
            <person name="Howe K."/>
            <person name="Hume D.A."/>
            <person name="Izuogu O."/>
            <person name="Kim K."/>
            <person name="Koren S."/>
            <person name="Liu H."/>
            <person name="Manchanda N."/>
            <person name="Martin F.J."/>
            <person name="Nonneman D.J."/>
            <person name="O'Connor R.E."/>
            <person name="Phillippy A.M."/>
            <person name="Rohrer G.A."/>
            <person name="Rosen B.D."/>
            <person name="Rund L.A."/>
            <person name="Sargent C.A."/>
            <person name="Schook L.B."/>
            <person name="Schroeder S.G."/>
            <person name="Schwartz A.S."/>
            <person name="Skinner B.M."/>
            <person name="Talbot R."/>
            <person name="Tseng E."/>
            <person name="Tuggle C.K."/>
            <person name="Watson M."/>
            <person name="Smith T.P.L."/>
            <person name="Archibald A.L."/>
        </authorList>
    </citation>
    <scope>NUCLEOTIDE SEQUENCE [LARGE SCALE GENOMIC DNA]</scope>
    <source>
        <strain evidence="9">Duroc</strain>
    </source>
</reference>
<dbReference type="Gene3D" id="6.10.140.140">
    <property type="match status" value="1"/>
</dbReference>
<dbReference type="Pfam" id="PF01352">
    <property type="entry name" value="KRAB"/>
    <property type="match status" value="1"/>
</dbReference>
<keyword evidence="10" id="KW-1185">Reference proteome</keyword>
<keyword evidence="2" id="KW-0677">Repeat</keyword>
<dbReference type="SUPFAM" id="SSF109640">
    <property type="entry name" value="KRAB domain (Kruppel-associated box)"/>
    <property type="match status" value="1"/>
</dbReference>
<dbReference type="InParanoid" id="A0A287B1I5"/>
<reference evidence="9" key="3">
    <citation type="submission" date="2025-08" db="UniProtKB">
        <authorList>
            <consortium name="Ensembl"/>
        </authorList>
    </citation>
    <scope>IDENTIFICATION</scope>
</reference>
<dbReference type="PANTHER" id="PTHR23232">
    <property type="entry name" value="KRAB DOMAIN C2H2 ZINC FINGER"/>
    <property type="match status" value="1"/>
</dbReference>
<feature type="compositionally biased region" description="Basic and acidic residues" evidence="6">
    <location>
        <begin position="115"/>
        <end position="124"/>
    </location>
</feature>
<dbReference type="PROSITE" id="PS50805">
    <property type="entry name" value="KRAB"/>
    <property type="match status" value="1"/>
</dbReference>
<protein>
    <submittedName>
        <fullName evidence="9">Uncharacterized protein</fullName>
    </submittedName>
</protein>
<dbReference type="PROSITE" id="PS00028">
    <property type="entry name" value="ZINC_FINGER_C2H2_1"/>
    <property type="match status" value="2"/>
</dbReference>
<feature type="compositionally biased region" description="Polar residues" evidence="6">
    <location>
        <begin position="97"/>
        <end position="114"/>
    </location>
</feature>
<dbReference type="SUPFAM" id="SSF57667">
    <property type="entry name" value="beta-beta-alpha zinc fingers"/>
    <property type="match status" value="1"/>
</dbReference>
<evidence type="ECO:0000259" key="8">
    <source>
        <dbReference type="PROSITE" id="PS50805"/>
    </source>
</evidence>
<dbReference type="Bgee" id="ENSSSCG00000036748">
    <property type="expression patterns" value="Expressed in testis and 28 other cell types or tissues"/>
</dbReference>
<organism evidence="9 10">
    <name type="scientific">Sus scrofa</name>
    <name type="common">Pig</name>
    <dbReference type="NCBI Taxonomy" id="9823"/>
    <lineage>
        <taxon>Eukaryota</taxon>
        <taxon>Metazoa</taxon>
        <taxon>Chordata</taxon>
        <taxon>Craniata</taxon>
        <taxon>Vertebrata</taxon>
        <taxon>Euteleostomi</taxon>
        <taxon>Mammalia</taxon>
        <taxon>Eutheria</taxon>
        <taxon>Laurasiatheria</taxon>
        <taxon>Artiodactyla</taxon>
        <taxon>Suina</taxon>
        <taxon>Suidae</taxon>
        <taxon>Sus</taxon>
    </lineage>
</organism>
<evidence type="ECO:0000256" key="4">
    <source>
        <dbReference type="ARBA" id="ARBA00022833"/>
    </source>
</evidence>
<evidence type="ECO:0000256" key="3">
    <source>
        <dbReference type="ARBA" id="ARBA00022771"/>
    </source>
</evidence>
<dbReference type="CDD" id="cd07765">
    <property type="entry name" value="KRAB_A-box"/>
    <property type="match status" value="1"/>
</dbReference>
<evidence type="ECO:0000313" key="9">
    <source>
        <dbReference type="Ensembl" id="ENSSSCP00000050092.1"/>
    </source>
</evidence>
<proteinExistence type="predicted"/>
<reference evidence="9" key="4">
    <citation type="submission" date="2025-09" db="UniProtKB">
        <authorList>
            <consortium name="Ensembl"/>
        </authorList>
    </citation>
    <scope>IDENTIFICATION</scope>
</reference>
<dbReference type="Ensembl" id="ENSSSCT00000060369.1">
    <property type="protein sequence ID" value="ENSSSCP00000050092.1"/>
    <property type="gene ID" value="ENSSSCG00000036748.2"/>
</dbReference>
<dbReference type="SMR" id="A0A287B1I5"/>
<dbReference type="AlphaFoldDB" id="A0A287B1I5"/>
<gene>
    <name evidence="9" type="primary">LOC100521785</name>
</gene>
<evidence type="ECO:0000313" key="10">
    <source>
        <dbReference type="Proteomes" id="UP000008227"/>
    </source>
</evidence>
<feature type="domain" description="KRAB" evidence="8">
    <location>
        <begin position="10"/>
        <end position="81"/>
    </location>
</feature>
<dbReference type="InterPro" id="IPR001909">
    <property type="entry name" value="KRAB"/>
</dbReference>
<dbReference type="SMART" id="SM00355">
    <property type="entry name" value="ZnF_C2H2"/>
    <property type="match status" value="2"/>
</dbReference>
<evidence type="ECO:0000256" key="6">
    <source>
        <dbReference type="SAM" id="MobiDB-lite"/>
    </source>
</evidence>
<dbReference type="InterPro" id="IPR050169">
    <property type="entry name" value="Krueppel_C2H2_ZnF"/>
</dbReference>
<keyword evidence="4" id="KW-0862">Zinc</keyword>
<dbReference type="InterPro" id="IPR036236">
    <property type="entry name" value="Znf_C2H2_sf"/>
</dbReference>
<dbReference type="InterPro" id="IPR036051">
    <property type="entry name" value="KRAB_dom_sf"/>
</dbReference>
<accession>A0A287B1I5</accession>